<sequence>MQPAEGALLEPSGVDHHSSGIDNVVTNMTNSTARIHAIYCNDASVIYTLIIVNSLLVSTGVFNNFLVALVVWKTKRMQNSTNLLLANNAIAEVFYLIASGSDLIMLVLFQTNVFNVSHVVNIIKMRGPLSMLIIAPYLVAATSLALLSIERYNALCNPMKIQRRLGKRSTKFCMLTMWLVAIILVLPVTVNLILRHGYIMDINIVIYYCVMCASLTTILGCIIVNCYGRIIYQIHISKTIFNQTCNATISEDMKAKKNVVKMLFSITLTFCIAKLPVATFGAIMLFIEPRHINSQMHCLIFFIETLGHVSAFLNPIIYLVFNSNYRGGALRLLKCSVHNRVARRQGSNTGSLDT</sequence>
<dbReference type="CDD" id="cd00637">
    <property type="entry name" value="7tm_classA_rhodopsin-like"/>
    <property type="match status" value="1"/>
</dbReference>
<keyword evidence="5" id="KW-0472">Membrane</keyword>
<evidence type="ECO:0000256" key="4">
    <source>
        <dbReference type="ARBA" id="ARBA00023040"/>
    </source>
</evidence>
<evidence type="ECO:0000313" key="9">
    <source>
        <dbReference type="EMBL" id="CAB4004526.1"/>
    </source>
</evidence>
<dbReference type="Gene3D" id="1.20.1070.10">
    <property type="entry name" value="Rhodopsin 7-helix transmembrane proteins"/>
    <property type="match status" value="1"/>
</dbReference>
<keyword evidence="10" id="KW-1185">Reference proteome</keyword>
<evidence type="ECO:0000256" key="1">
    <source>
        <dbReference type="ARBA" id="ARBA00004141"/>
    </source>
</evidence>
<keyword evidence="7 8" id="KW-0807">Transducer</keyword>
<keyword evidence="4 8" id="KW-0297">G-protein coupled receptor</keyword>
<comment type="caution">
    <text evidence="9">The sequence shown here is derived from an EMBL/GenBank/DDBJ whole genome shotgun (WGS) entry which is preliminary data.</text>
</comment>
<keyword evidence="3" id="KW-1133">Transmembrane helix</keyword>
<dbReference type="GO" id="GO:0004930">
    <property type="term" value="F:G protein-coupled receptor activity"/>
    <property type="evidence" value="ECO:0007669"/>
    <property type="project" value="UniProtKB-KW"/>
</dbReference>
<dbReference type="PROSITE" id="PS50262">
    <property type="entry name" value="G_PROTEIN_RECEP_F1_2"/>
    <property type="match status" value="1"/>
</dbReference>
<dbReference type="OrthoDB" id="10036964at2759"/>
<dbReference type="InterPro" id="IPR017452">
    <property type="entry name" value="GPCR_Rhodpsn_7TM"/>
</dbReference>
<name>A0A7D9E914_PARCT</name>
<dbReference type="GO" id="GO:0016020">
    <property type="term" value="C:membrane"/>
    <property type="evidence" value="ECO:0007669"/>
    <property type="project" value="UniProtKB-SubCell"/>
</dbReference>
<dbReference type="PRINTS" id="PR00237">
    <property type="entry name" value="GPCRRHODOPSN"/>
</dbReference>
<comment type="similarity">
    <text evidence="8">Belongs to the G-protein coupled receptor 1 family.</text>
</comment>
<evidence type="ECO:0000313" key="10">
    <source>
        <dbReference type="Proteomes" id="UP001152795"/>
    </source>
</evidence>
<evidence type="ECO:0000256" key="7">
    <source>
        <dbReference type="ARBA" id="ARBA00023224"/>
    </source>
</evidence>
<dbReference type="EMBL" id="CACRXK020004927">
    <property type="protein sequence ID" value="CAB4004526.1"/>
    <property type="molecule type" value="Genomic_DNA"/>
</dbReference>
<keyword evidence="2 8" id="KW-0812">Transmembrane</keyword>
<dbReference type="PANTHER" id="PTHR24243">
    <property type="entry name" value="G-PROTEIN COUPLED RECEPTOR"/>
    <property type="match status" value="1"/>
</dbReference>
<dbReference type="PROSITE" id="PS00237">
    <property type="entry name" value="G_PROTEIN_RECEP_F1_1"/>
    <property type="match status" value="1"/>
</dbReference>
<evidence type="ECO:0000256" key="2">
    <source>
        <dbReference type="ARBA" id="ARBA00022692"/>
    </source>
</evidence>
<protein>
    <submittedName>
        <fullName evidence="9">Substance-K receptor-like</fullName>
    </submittedName>
</protein>
<dbReference type="InterPro" id="IPR000276">
    <property type="entry name" value="GPCR_Rhodpsn"/>
</dbReference>
<dbReference type="Pfam" id="PF00001">
    <property type="entry name" value="7tm_1"/>
    <property type="match status" value="1"/>
</dbReference>
<evidence type="ECO:0000256" key="6">
    <source>
        <dbReference type="ARBA" id="ARBA00023170"/>
    </source>
</evidence>
<dbReference type="AlphaFoldDB" id="A0A7D9E914"/>
<organism evidence="9 10">
    <name type="scientific">Paramuricea clavata</name>
    <name type="common">Red gorgonian</name>
    <name type="synonym">Violescent sea-whip</name>
    <dbReference type="NCBI Taxonomy" id="317549"/>
    <lineage>
        <taxon>Eukaryota</taxon>
        <taxon>Metazoa</taxon>
        <taxon>Cnidaria</taxon>
        <taxon>Anthozoa</taxon>
        <taxon>Octocorallia</taxon>
        <taxon>Malacalcyonacea</taxon>
        <taxon>Plexauridae</taxon>
        <taxon>Paramuricea</taxon>
    </lineage>
</organism>
<gene>
    <name evidence="9" type="ORF">PACLA_8A048897</name>
</gene>
<dbReference type="SUPFAM" id="SSF81321">
    <property type="entry name" value="Family A G protein-coupled receptor-like"/>
    <property type="match status" value="1"/>
</dbReference>
<accession>A0A7D9E914</accession>
<comment type="subcellular location">
    <subcellularLocation>
        <location evidence="1">Membrane</location>
        <topology evidence="1">Multi-pass membrane protein</topology>
    </subcellularLocation>
</comment>
<dbReference type="Proteomes" id="UP001152795">
    <property type="component" value="Unassembled WGS sequence"/>
</dbReference>
<dbReference type="PANTHER" id="PTHR24243:SF208">
    <property type="entry name" value="PYROKININ-1 RECEPTOR"/>
    <property type="match status" value="1"/>
</dbReference>
<evidence type="ECO:0000256" key="3">
    <source>
        <dbReference type="ARBA" id="ARBA00022989"/>
    </source>
</evidence>
<reference evidence="9" key="1">
    <citation type="submission" date="2020-04" db="EMBL/GenBank/DDBJ databases">
        <authorList>
            <person name="Alioto T."/>
            <person name="Alioto T."/>
            <person name="Gomez Garrido J."/>
        </authorList>
    </citation>
    <scope>NUCLEOTIDE SEQUENCE</scope>
    <source>
        <strain evidence="9">A484AB</strain>
    </source>
</reference>
<proteinExistence type="inferred from homology"/>
<keyword evidence="6 8" id="KW-0675">Receptor</keyword>
<evidence type="ECO:0000256" key="5">
    <source>
        <dbReference type="ARBA" id="ARBA00023136"/>
    </source>
</evidence>
<evidence type="ECO:0000256" key="8">
    <source>
        <dbReference type="RuleBase" id="RU000688"/>
    </source>
</evidence>